<gene>
    <name evidence="4" type="ORF">GCM10023165_27650</name>
</gene>
<keyword evidence="5" id="KW-1185">Reference proteome</keyword>
<feature type="compositionally biased region" description="Polar residues" evidence="1">
    <location>
        <begin position="31"/>
        <end position="40"/>
    </location>
</feature>
<feature type="domain" description="DUF4124" evidence="3">
    <location>
        <begin position="11"/>
        <end position="62"/>
    </location>
</feature>
<feature type="signal peptide" evidence="2">
    <location>
        <begin position="1"/>
        <end position="20"/>
    </location>
</feature>
<feature type="compositionally biased region" description="Basic and acidic residues" evidence="1">
    <location>
        <begin position="59"/>
        <end position="84"/>
    </location>
</feature>
<reference evidence="5" key="1">
    <citation type="journal article" date="2019" name="Int. J. Syst. Evol. Microbiol.">
        <title>The Global Catalogue of Microorganisms (GCM) 10K type strain sequencing project: providing services to taxonomists for standard genome sequencing and annotation.</title>
        <authorList>
            <consortium name="The Broad Institute Genomics Platform"/>
            <consortium name="The Broad Institute Genome Sequencing Center for Infectious Disease"/>
            <person name="Wu L."/>
            <person name="Ma J."/>
        </authorList>
    </citation>
    <scope>NUCLEOTIDE SEQUENCE [LARGE SCALE GENOMIC DNA]</scope>
    <source>
        <strain evidence="5">JCM 17804</strain>
    </source>
</reference>
<name>A0ABP8HU33_9BURK</name>
<proteinExistence type="predicted"/>
<feature type="region of interest" description="Disordered" evidence="1">
    <location>
        <begin position="31"/>
        <end position="115"/>
    </location>
</feature>
<dbReference type="Proteomes" id="UP001500975">
    <property type="component" value="Unassembled WGS sequence"/>
</dbReference>
<dbReference type="EMBL" id="BAABGJ010000027">
    <property type="protein sequence ID" value="GAA4344473.1"/>
    <property type="molecule type" value="Genomic_DNA"/>
</dbReference>
<evidence type="ECO:0000313" key="4">
    <source>
        <dbReference type="EMBL" id="GAA4344473.1"/>
    </source>
</evidence>
<keyword evidence="2" id="KW-0732">Signal</keyword>
<evidence type="ECO:0000256" key="2">
    <source>
        <dbReference type="SAM" id="SignalP"/>
    </source>
</evidence>
<sequence length="190" mass="19973">MRPLLAFAVVALLAPLPAAAEVIRCTDTGGSVSYTDSQCPPGTKQVGRVSIQEPPPLSEADRQRQAQDAEAAARARADAQRREATAAPSVPAPQTSSGPIIIDGRSPGAGAGDAIAGRDDSRVIDDGYLDPGVHAPPARARDMRPRIQSCDGTGCRDTRGNHYNRSGQLDRYQSIDGKTCRPVGTTTLCR</sequence>
<dbReference type="Pfam" id="PF13511">
    <property type="entry name" value="DUF4124"/>
    <property type="match status" value="1"/>
</dbReference>
<protein>
    <recommendedName>
        <fullName evidence="3">DUF4124 domain-containing protein</fullName>
    </recommendedName>
</protein>
<dbReference type="RefSeq" id="WP_345538541.1">
    <property type="nucleotide sequence ID" value="NZ_BAABGJ010000027.1"/>
</dbReference>
<organism evidence="4 5">
    <name type="scientific">Variovorax defluvii</name>
    <dbReference type="NCBI Taxonomy" id="913761"/>
    <lineage>
        <taxon>Bacteria</taxon>
        <taxon>Pseudomonadati</taxon>
        <taxon>Pseudomonadota</taxon>
        <taxon>Betaproteobacteria</taxon>
        <taxon>Burkholderiales</taxon>
        <taxon>Comamonadaceae</taxon>
        <taxon>Variovorax</taxon>
    </lineage>
</organism>
<evidence type="ECO:0000313" key="5">
    <source>
        <dbReference type="Proteomes" id="UP001500975"/>
    </source>
</evidence>
<evidence type="ECO:0000259" key="3">
    <source>
        <dbReference type="Pfam" id="PF13511"/>
    </source>
</evidence>
<dbReference type="InterPro" id="IPR025392">
    <property type="entry name" value="DUF4124"/>
</dbReference>
<evidence type="ECO:0000256" key="1">
    <source>
        <dbReference type="SAM" id="MobiDB-lite"/>
    </source>
</evidence>
<accession>A0ABP8HU33</accession>
<comment type="caution">
    <text evidence="4">The sequence shown here is derived from an EMBL/GenBank/DDBJ whole genome shotgun (WGS) entry which is preliminary data.</text>
</comment>
<feature type="chain" id="PRO_5045038686" description="DUF4124 domain-containing protein" evidence="2">
    <location>
        <begin position="21"/>
        <end position="190"/>
    </location>
</feature>